<organism evidence="3 4">
    <name type="scientific">Hydra vulgaris</name>
    <name type="common">Hydra</name>
    <name type="synonym">Hydra attenuata</name>
    <dbReference type="NCBI Taxonomy" id="6087"/>
    <lineage>
        <taxon>Eukaryota</taxon>
        <taxon>Metazoa</taxon>
        <taxon>Cnidaria</taxon>
        <taxon>Hydrozoa</taxon>
        <taxon>Hydroidolina</taxon>
        <taxon>Anthoathecata</taxon>
        <taxon>Aplanulata</taxon>
        <taxon>Hydridae</taxon>
        <taxon>Hydra</taxon>
    </lineage>
</organism>
<keyword evidence="3" id="KW-1185">Reference proteome</keyword>
<accession>A0ABM4BM30</accession>
<dbReference type="SMART" id="SM00355">
    <property type="entry name" value="ZnF_C2H2"/>
    <property type="match status" value="2"/>
</dbReference>
<feature type="domain" description="C2H2-type" evidence="2">
    <location>
        <begin position="4"/>
        <end position="34"/>
    </location>
</feature>
<dbReference type="RefSeq" id="XP_065650119.1">
    <property type="nucleotide sequence ID" value="XM_065794047.1"/>
</dbReference>
<reference evidence="4" key="1">
    <citation type="submission" date="2025-08" db="UniProtKB">
        <authorList>
            <consortium name="RefSeq"/>
        </authorList>
    </citation>
    <scope>IDENTIFICATION</scope>
</reference>
<proteinExistence type="predicted"/>
<keyword evidence="1" id="KW-0479">Metal-binding</keyword>
<dbReference type="GeneID" id="136078352"/>
<evidence type="ECO:0000313" key="4">
    <source>
        <dbReference type="RefSeq" id="XP_065650119.1"/>
    </source>
</evidence>
<evidence type="ECO:0000313" key="3">
    <source>
        <dbReference type="Proteomes" id="UP001652625"/>
    </source>
</evidence>
<dbReference type="PROSITE" id="PS00028">
    <property type="entry name" value="ZINC_FINGER_C2H2_1"/>
    <property type="match status" value="1"/>
</dbReference>
<gene>
    <name evidence="4" type="primary">LOC136078352</name>
</gene>
<keyword evidence="1" id="KW-0862">Zinc</keyword>
<dbReference type="InterPro" id="IPR013087">
    <property type="entry name" value="Znf_C2H2_type"/>
</dbReference>
<keyword evidence="1" id="KW-0863">Zinc-finger</keyword>
<name>A0ABM4BM30_HYDVU</name>
<sequence length="568" mass="66177">MSIYMCKVIYCRKHFFLCRDLVNHMLLSHSEDKFMNLECGIGECKYLYNTANTFKWHINKCHKIAVDESLLKNTDSEILDSQKTEEYDARECEENLFLNIDESLMRDFMDFSEYFSRQLCHTKLYCREKFMLPKSVIKQIFEQVQTLFDLYQSSISSIIRAKLKHCGIDWKLDYVYRQILEEDSFYKRISKSTSTDHLMESYMKLNLDYVPPIEYNISPIDNRFIVTLENKNQVKTKFHYVPLLATLKSYLKREDVWSSFQHKKQVSDYLHDYTDGLVWQSRIKHFCCDSFIRLHFYSDELETCNPLGSRKGTHKISVFYFIVGNIESKYWSSLNHIHLALISKYSIIKEHGYALILQPLLNDLMMLQNEGININVEGITHNLKGSIVTLSGDNLSAHTIGGFSACFSSGRICRNCMVPHINIRNIKTESQCILRTKTSHDYHVNSVLIDPTLMPAYGVKKECPFSILNYFHPIDSMPQDILHDILEGLMSVNFSVVIKGLVKDKFLTVCELRNILKNFKYGITERCNKPLPSNVPLSLVSSNKHISGKAVERWSLSSSIIYWKSCTI</sequence>
<protein>
    <submittedName>
        <fullName evidence="4">Uncharacterized protein LOC136078352</fullName>
    </submittedName>
</protein>
<dbReference type="Proteomes" id="UP001652625">
    <property type="component" value="Chromosome 03"/>
</dbReference>
<evidence type="ECO:0000259" key="2">
    <source>
        <dbReference type="PROSITE" id="PS50157"/>
    </source>
</evidence>
<dbReference type="PROSITE" id="PS50157">
    <property type="entry name" value="ZINC_FINGER_C2H2_2"/>
    <property type="match status" value="1"/>
</dbReference>
<evidence type="ECO:0000256" key="1">
    <source>
        <dbReference type="PROSITE-ProRule" id="PRU00042"/>
    </source>
</evidence>